<evidence type="ECO:0000313" key="2">
    <source>
        <dbReference type="EMBL" id="KAF1939389.1"/>
    </source>
</evidence>
<evidence type="ECO:0000256" key="1">
    <source>
        <dbReference type="SAM" id="SignalP"/>
    </source>
</evidence>
<organism evidence="2 3">
    <name type="scientific">Clathrospora elynae</name>
    <dbReference type="NCBI Taxonomy" id="706981"/>
    <lineage>
        <taxon>Eukaryota</taxon>
        <taxon>Fungi</taxon>
        <taxon>Dikarya</taxon>
        <taxon>Ascomycota</taxon>
        <taxon>Pezizomycotina</taxon>
        <taxon>Dothideomycetes</taxon>
        <taxon>Pleosporomycetidae</taxon>
        <taxon>Pleosporales</taxon>
        <taxon>Diademaceae</taxon>
        <taxon>Clathrospora</taxon>
    </lineage>
</organism>
<feature type="chain" id="PRO_5025625009" description="F-box domain-containing protein" evidence="1">
    <location>
        <begin position="26"/>
        <end position="218"/>
    </location>
</feature>
<keyword evidence="3" id="KW-1185">Reference proteome</keyword>
<name>A0A6A5SJ01_9PLEO</name>
<accession>A0A6A5SJ01</accession>
<sequence length="218" mass="24571">MQMLPCNILLRFCFLARCPLDTVTSVLLSVHQINITDLQVGTFLNPAGLLPILFHGLTKHDVPIIDPTHVNLLFNNLSIIGKVFKRLCLSTQNSQDVFRQIRILAEVKTQDITTFIEQLKGLRLSGLDLTHLFRALSKYFDFYKLTCLGTTECGVVEQFMRNLGASALDKKLNLEHIAVNIERGGSEEHLDESLDNVFKACESIQSLHVGFNELKFTP</sequence>
<feature type="signal peptide" evidence="1">
    <location>
        <begin position="1"/>
        <end position="25"/>
    </location>
</feature>
<keyword evidence="1" id="KW-0732">Signal</keyword>
<dbReference type="Proteomes" id="UP000800038">
    <property type="component" value="Unassembled WGS sequence"/>
</dbReference>
<proteinExistence type="predicted"/>
<dbReference type="AlphaFoldDB" id="A0A6A5SJ01"/>
<reference evidence="2" key="1">
    <citation type="journal article" date="2020" name="Stud. Mycol.">
        <title>101 Dothideomycetes genomes: a test case for predicting lifestyles and emergence of pathogens.</title>
        <authorList>
            <person name="Haridas S."/>
            <person name="Albert R."/>
            <person name="Binder M."/>
            <person name="Bloem J."/>
            <person name="Labutti K."/>
            <person name="Salamov A."/>
            <person name="Andreopoulos B."/>
            <person name="Baker S."/>
            <person name="Barry K."/>
            <person name="Bills G."/>
            <person name="Bluhm B."/>
            <person name="Cannon C."/>
            <person name="Castanera R."/>
            <person name="Culley D."/>
            <person name="Daum C."/>
            <person name="Ezra D."/>
            <person name="Gonzalez J."/>
            <person name="Henrissat B."/>
            <person name="Kuo A."/>
            <person name="Liang C."/>
            <person name="Lipzen A."/>
            <person name="Lutzoni F."/>
            <person name="Magnuson J."/>
            <person name="Mondo S."/>
            <person name="Nolan M."/>
            <person name="Ohm R."/>
            <person name="Pangilinan J."/>
            <person name="Park H.-J."/>
            <person name="Ramirez L."/>
            <person name="Alfaro M."/>
            <person name="Sun H."/>
            <person name="Tritt A."/>
            <person name="Yoshinaga Y."/>
            <person name="Zwiers L.-H."/>
            <person name="Turgeon B."/>
            <person name="Goodwin S."/>
            <person name="Spatafora J."/>
            <person name="Crous P."/>
            <person name="Grigoriev I."/>
        </authorList>
    </citation>
    <scope>NUCLEOTIDE SEQUENCE</scope>
    <source>
        <strain evidence="2">CBS 161.51</strain>
    </source>
</reference>
<evidence type="ECO:0008006" key="4">
    <source>
        <dbReference type="Google" id="ProtNLM"/>
    </source>
</evidence>
<gene>
    <name evidence="2" type="ORF">EJ02DRAFT_257647</name>
</gene>
<protein>
    <recommendedName>
        <fullName evidence="4">F-box domain-containing protein</fullName>
    </recommendedName>
</protein>
<evidence type="ECO:0000313" key="3">
    <source>
        <dbReference type="Proteomes" id="UP000800038"/>
    </source>
</evidence>
<dbReference type="EMBL" id="ML976082">
    <property type="protein sequence ID" value="KAF1939389.1"/>
    <property type="molecule type" value="Genomic_DNA"/>
</dbReference>